<dbReference type="PRINTS" id="PR00662">
    <property type="entry name" value="G6PISOMERASE"/>
</dbReference>
<dbReference type="EC" id="5.3.1.9" evidence="7"/>
<keyword evidence="7" id="KW-0963">Cytoplasm</keyword>
<keyword evidence="10" id="KW-1185">Reference proteome</keyword>
<dbReference type="InterPro" id="IPR001672">
    <property type="entry name" value="G6P_Isomerase"/>
</dbReference>
<comment type="catalytic activity">
    <reaction evidence="6 7 8">
        <text>alpha-D-glucose 6-phosphate = beta-D-fructose 6-phosphate</text>
        <dbReference type="Rhea" id="RHEA:11816"/>
        <dbReference type="ChEBI" id="CHEBI:57634"/>
        <dbReference type="ChEBI" id="CHEBI:58225"/>
        <dbReference type="EC" id="5.3.1.9"/>
    </reaction>
</comment>
<gene>
    <name evidence="7 9" type="primary">pgi</name>
    <name evidence="9" type="ORF">R0135_04165</name>
</gene>
<comment type="pathway">
    <text evidence="1 7 8">Carbohydrate degradation; glycolysis; D-glyceraldehyde 3-phosphate and glycerone phosphate from D-glucose: step 2/4.</text>
</comment>
<comment type="similarity">
    <text evidence="2 7 8">Belongs to the GPI family.</text>
</comment>
<feature type="active site" description="Proton donor" evidence="7">
    <location>
        <position position="354"/>
    </location>
</feature>
<keyword evidence="5 7" id="KW-0413">Isomerase</keyword>
<dbReference type="InterPro" id="IPR035476">
    <property type="entry name" value="SIS_PGI_1"/>
</dbReference>
<dbReference type="Gene3D" id="3.40.50.10490">
    <property type="entry name" value="Glucose-6-phosphate isomerase like protein, domain 1"/>
    <property type="match status" value="2"/>
</dbReference>
<dbReference type="Pfam" id="PF00342">
    <property type="entry name" value="PGI"/>
    <property type="match status" value="1"/>
</dbReference>
<comment type="pathway">
    <text evidence="7">Carbohydrate biosynthesis; gluconeogenesis.</text>
</comment>
<evidence type="ECO:0000256" key="8">
    <source>
        <dbReference type="RuleBase" id="RU000612"/>
    </source>
</evidence>
<reference evidence="9 10" key="1">
    <citation type="submission" date="2023-10" db="EMBL/GenBank/DDBJ databases">
        <title>Two novel species belonging to the OM43/NOR5 clade.</title>
        <authorList>
            <person name="Park M."/>
        </authorList>
    </citation>
    <scope>NUCLEOTIDE SEQUENCE [LARGE SCALE GENOMIC DNA]</scope>
    <source>
        <strain evidence="9 10">IMCC43200</strain>
    </source>
</reference>
<dbReference type="Proteomes" id="UP001626537">
    <property type="component" value="Chromosome"/>
</dbReference>
<evidence type="ECO:0000256" key="4">
    <source>
        <dbReference type="ARBA" id="ARBA00023152"/>
    </source>
</evidence>
<evidence type="ECO:0000313" key="10">
    <source>
        <dbReference type="Proteomes" id="UP001626537"/>
    </source>
</evidence>
<dbReference type="NCBIfam" id="NF001211">
    <property type="entry name" value="PRK00179.1"/>
    <property type="match status" value="1"/>
</dbReference>
<keyword evidence="4 7" id="KW-0324">Glycolysis</keyword>
<evidence type="ECO:0000313" key="9">
    <source>
        <dbReference type="EMBL" id="WOJ94361.1"/>
    </source>
</evidence>
<dbReference type="HAMAP" id="MF_00473">
    <property type="entry name" value="G6P_isomerase"/>
    <property type="match status" value="1"/>
</dbReference>
<dbReference type="RefSeq" id="WP_407348997.1">
    <property type="nucleotide sequence ID" value="NZ_CP136864.1"/>
</dbReference>
<dbReference type="InterPro" id="IPR018189">
    <property type="entry name" value="Phosphoglucose_isomerase_CS"/>
</dbReference>
<sequence>MVGQECGRAIWDALRDEQERLEDVAILRLFEEEGQRAQEFSVEAAGLYLDYSKNHISQAGLQQLLQLAEHCELPQKISALFNGERINRTEDRAVLHTALRDRSGRRVMIDGDDACALATQERNRMLAFADDIHSGRRLGATGKRLNTVVNIGIGGSDLGPVMVVEALRPYWLNGRRSFFVSNVDGQHLLDTLEQVDVETTLFIVASKTFTTQETMTNARSALDWFLSNGGSEEGVRDHFVALSTNVQAVQEFGIAPQCTFGFWDWVGGRYSLWSSIGLSIALGVGRENFLGLLDGAFAMDEHFRGTDMQDNMPVLMALVGVWNRNLEDIAVHAILPYDQHLHRLPAYLQQADMESNGKSVCVNGEWSSLSTGPVIFGEAGTNGQHAFYQLLHQGTDKVSCDFIGAVNSQRELGDHHPKLLANLLAQPRALMCGKPLAEATRELLAEGLDTAAADTLAPHKVFDGDRPSNTLLMDRLTPQTLGALIALYEHKIFVQGVIWGINSFDQWGVELGKQLAGEILPRISAPADCQHPKLDPSTEQLLTWIRDRR</sequence>
<comment type="function">
    <text evidence="7">Catalyzes the reversible isomerization of glucose-6-phosphate to fructose-6-phosphate.</text>
</comment>
<dbReference type="InterPro" id="IPR046348">
    <property type="entry name" value="SIS_dom_sf"/>
</dbReference>
<comment type="subcellular location">
    <subcellularLocation>
        <location evidence="7">Cytoplasm</location>
    </subcellularLocation>
</comment>
<evidence type="ECO:0000256" key="1">
    <source>
        <dbReference type="ARBA" id="ARBA00004926"/>
    </source>
</evidence>
<dbReference type="InterPro" id="IPR035482">
    <property type="entry name" value="SIS_PGI_2"/>
</dbReference>
<feature type="active site" evidence="7">
    <location>
        <position position="385"/>
    </location>
</feature>
<evidence type="ECO:0000256" key="5">
    <source>
        <dbReference type="ARBA" id="ARBA00023235"/>
    </source>
</evidence>
<feature type="active site" evidence="7">
    <location>
        <position position="513"/>
    </location>
</feature>
<evidence type="ECO:0000256" key="7">
    <source>
        <dbReference type="HAMAP-Rule" id="MF_00473"/>
    </source>
</evidence>
<dbReference type="CDD" id="cd05015">
    <property type="entry name" value="SIS_PGI_1"/>
    <property type="match status" value="1"/>
</dbReference>
<dbReference type="Gene3D" id="1.10.1390.10">
    <property type="match status" value="1"/>
</dbReference>
<dbReference type="InterPro" id="IPR023096">
    <property type="entry name" value="G6P_Isomerase_C"/>
</dbReference>
<dbReference type="PROSITE" id="PS00174">
    <property type="entry name" value="P_GLUCOSE_ISOMERASE_2"/>
    <property type="match status" value="1"/>
</dbReference>
<name>A0ABZ0I572_9GAMM</name>
<dbReference type="PANTHER" id="PTHR11469:SF1">
    <property type="entry name" value="GLUCOSE-6-PHOSPHATE ISOMERASE"/>
    <property type="match status" value="1"/>
</dbReference>
<dbReference type="PANTHER" id="PTHR11469">
    <property type="entry name" value="GLUCOSE-6-PHOSPHATE ISOMERASE"/>
    <property type="match status" value="1"/>
</dbReference>
<evidence type="ECO:0000256" key="2">
    <source>
        <dbReference type="ARBA" id="ARBA00006604"/>
    </source>
</evidence>
<dbReference type="PROSITE" id="PS00765">
    <property type="entry name" value="P_GLUCOSE_ISOMERASE_1"/>
    <property type="match status" value="1"/>
</dbReference>
<dbReference type="EMBL" id="CP136864">
    <property type="protein sequence ID" value="WOJ94361.1"/>
    <property type="molecule type" value="Genomic_DNA"/>
</dbReference>
<dbReference type="GO" id="GO:0004347">
    <property type="term" value="F:glucose-6-phosphate isomerase activity"/>
    <property type="evidence" value="ECO:0007669"/>
    <property type="project" value="UniProtKB-EC"/>
</dbReference>
<accession>A0ABZ0I572</accession>
<protein>
    <recommendedName>
        <fullName evidence="7">Glucose-6-phosphate isomerase</fullName>
        <shortName evidence="7">GPI</shortName>
        <ecNumber evidence="7">5.3.1.9</ecNumber>
    </recommendedName>
    <alternativeName>
        <fullName evidence="7">Phosphoglucose isomerase</fullName>
        <shortName evidence="7">PGI</shortName>
    </alternativeName>
    <alternativeName>
        <fullName evidence="7">Phosphohexose isomerase</fullName>
        <shortName evidence="7">PHI</shortName>
    </alternativeName>
</protein>
<keyword evidence="3 7" id="KW-0312">Gluconeogenesis</keyword>
<dbReference type="SUPFAM" id="SSF53697">
    <property type="entry name" value="SIS domain"/>
    <property type="match status" value="1"/>
</dbReference>
<dbReference type="PROSITE" id="PS51463">
    <property type="entry name" value="P_GLUCOSE_ISOMERASE_3"/>
    <property type="match status" value="1"/>
</dbReference>
<dbReference type="CDD" id="cd05016">
    <property type="entry name" value="SIS_PGI_2"/>
    <property type="match status" value="1"/>
</dbReference>
<organism evidence="9 10">
    <name type="scientific">Congregibacter variabilis</name>
    <dbReference type="NCBI Taxonomy" id="3081200"/>
    <lineage>
        <taxon>Bacteria</taxon>
        <taxon>Pseudomonadati</taxon>
        <taxon>Pseudomonadota</taxon>
        <taxon>Gammaproteobacteria</taxon>
        <taxon>Cellvibrionales</taxon>
        <taxon>Halieaceae</taxon>
        <taxon>Congregibacter</taxon>
    </lineage>
</organism>
<proteinExistence type="inferred from homology"/>
<evidence type="ECO:0000256" key="3">
    <source>
        <dbReference type="ARBA" id="ARBA00022432"/>
    </source>
</evidence>
<evidence type="ECO:0000256" key="6">
    <source>
        <dbReference type="ARBA" id="ARBA00029321"/>
    </source>
</evidence>